<organism evidence="9 10">
    <name type="scientific">Candidatus Magnetoglobus multicellularis str. Araruama</name>
    <dbReference type="NCBI Taxonomy" id="890399"/>
    <lineage>
        <taxon>Bacteria</taxon>
        <taxon>Pseudomonadati</taxon>
        <taxon>Thermodesulfobacteriota</taxon>
        <taxon>Desulfobacteria</taxon>
        <taxon>Desulfobacterales</taxon>
        <taxon>Desulfobacteraceae</taxon>
        <taxon>Candidatus Magnetoglobus</taxon>
    </lineage>
</organism>
<proteinExistence type="predicted"/>
<dbReference type="PROSITE" id="PS00688">
    <property type="entry name" value="SIGMA54_INTERACT_3"/>
    <property type="match status" value="1"/>
</dbReference>
<dbReference type="InterPro" id="IPR058031">
    <property type="entry name" value="AAA_lid_NorR"/>
</dbReference>
<dbReference type="CDD" id="cd00130">
    <property type="entry name" value="PAS"/>
    <property type="match status" value="1"/>
</dbReference>
<dbReference type="Pfam" id="PF25601">
    <property type="entry name" value="AAA_lid_14"/>
    <property type="match status" value="1"/>
</dbReference>
<dbReference type="InterPro" id="IPR025662">
    <property type="entry name" value="Sigma_54_int_dom_ATP-bd_1"/>
</dbReference>
<dbReference type="PROSITE" id="PS00675">
    <property type="entry name" value="SIGMA54_INTERACT_1"/>
    <property type="match status" value="1"/>
</dbReference>
<feature type="domain" description="PAC" evidence="8">
    <location>
        <begin position="89"/>
        <end position="141"/>
    </location>
</feature>
<evidence type="ECO:0000313" key="9">
    <source>
        <dbReference type="EMBL" id="ETR74518.1"/>
    </source>
</evidence>
<feature type="domain" description="Sigma-54 factor interaction" evidence="6">
    <location>
        <begin position="155"/>
        <end position="384"/>
    </location>
</feature>
<evidence type="ECO:0000256" key="5">
    <source>
        <dbReference type="ARBA" id="ARBA00023163"/>
    </source>
</evidence>
<dbReference type="SMART" id="SM00091">
    <property type="entry name" value="PAS"/>
    <property type="match status" value="1"/>
</dbReference>
<protein>
    <submittedName>
        <fullName evidence="9">PAS modulated sigma54 specific transcriptional regulator</fullName>
    </submittedName>
</protein>
<dbReference type="Proteomes" id="UP000189670">
    <property type="component" value="Unassembled WGS sequence"/>
</dbReference>
<keyword evidence="4" id="KW-0238">DNA-binding</keyword>
<keyword evidence="5" id="KW-0804">Transcription</keyword>
<dbReference type="SUPFAM" id="SSF46689">
    <property type="entry name" value="Homeodomain-like"/>
    <property type="match status" value="1"/>
</dbReference>
<dbReference type="InterPro" id="IPR025943">
    <property type="entry name" value="Sigma_54_int_dom_ATP-bd_2"/>
</dbReference>
<comment type="caution">
    <text evidence="9">The sequence shown here is derived from an EMBL/GenBank/DDBJ whole genome shotgun (WGS) entry which is preliminary data.</text>
</comment>
<dbReference type="GO" id="GO:0043565">
    <property type="term" value="F:sequence-specific DNA binding"/>
    <property type="evidence" value="ECO:0007669"/>
    <property type="project" value="InterPro"/>
</dbReference>
<accession>A0A1V1PIC1</accession>
<dbReference type="PROSITE" id="PS00676">
    <property type="entry name" value="SIGMA54_INTERACT_2"/>
    <property type="match status" value="1"/>
</dbReference>
<evidence type="ECO:0000256" key="4">
    <source>
        <dbReference type="ARBA" id="ARBA00023125"/>
    </source>
</evidence>
<dbReference type="InterPro" id="IPR035965">
    <property type="entry name" value="PAS-like_dom_sf"/>
</dbReference>
<dbReference type="PROSITE" id="PS50045">
    <property type="entry name" value="SIGMA54_INTERACT_4"/>
    <property type="match status" value="1"/>
</dbReference>
<dbReference type="InterPro" id="IPR027417">
    <property type="entry name" value="P-loop_NTPase"/>
</dbReference>
<dbReference type="PROSITE" id="PS50112">
    <property type="entry name" value="PAS"/>
    <property type="match status" value="1"/>
</dbReference>
<dbReference type="InterPro" id="IPR002078">
    <property type="entry name" value="Sigma_54_int"/>
</dbReference>
<dbReference type="Gene3D" id="1.10.10.60">
    <property type="entry name" value="Homeodomain-like"/>
    <property type="match status" value="1"/>
</dbReference>
<gene>
    <name evidence="9" type="ORF">OMM_00160</name>
</gene>
<dbReference type="Pfam" id="PF00158">
    <property type="entry name" value="Sigma54_activat"/>
    <property type="match status" value="1"/>
</dbReference>
<evidence type="ECO:0000256" key="3">
    <source>
        <dbReference type="ARBA" id="ARBA00023015"/>
    </source>
</evidence>
<dbReference type="EMBL" id="ATBP01000005">
    <property type="protein sequence ID" value="ETR74518.1"/>
    <property type="molecule type" value="Genomic_DNA"/>
</dbReference>
<dbReference type="GO" id="GO:0005524">
    <property type="term" value="F:ATP binding"/>
    <property type="evidence" value="ECO:0007669"/>
    <property type="project" value="UniProtKB-KW"/>
</dbReference>
<dbReference type="InterPro" id="IPR000700">
    <property type="entry name" value="PAS-assoc_C"/>
</dbReference>
<evidence type="ECO:0000259" key="7">
    <source>
        <dbReference type="PROSITE" id="PS50112"/>
    </source>
</evidence>
<keyword evidence="3" id="KW-0805">Transcription regulation</keyword>
<keyword evidence="2" id="KW-0067">ATP-binding</keyword>
<evidence type="ECO:0000256" key="2">
    <source>
        <dbReference type="ARBA" id="ARBA00022840"/>
    </source>
</evidence>
<dbReference type="SUPFAM" id="SSF52540">
    <property type="entry name" value="P-loop containing nucleoside triphosphate hydrolases"/>
    <property type="match status" value="1"/>
</dbReference>
<dbReference type="Gene3D" id="3.40.50.300">
    <property type="entry name" value="P-loop containing nucleotide triphosphate hydrolases"/>
    <property type="match status" value="1"/>
</dbReference>
<dbReference type="SMART" id="SM00382">
    <property type="entry name" value="AAA"/>
    <property type="match status" value="1"/>
</dbReference>
<dbReference type="AlphaFoldDB" id="A0A1V1PIC1"/>
<dbReference type="NCBIfam" id="TIGR00229">
    <property type="entry name" value="sensory_box"/>
    <property type="match status" value="1"/>
</dbReference>
<evidence type="ECO:0000259" key="6">
    <source>
        <dbReference type="PROSITE" id="PS50045"/>
    </source>
</evidence>
<dbReference type="InterPro" id="IPR000014">
    <property type="entry name" value="PAS"/>
</dbReference>
<dbReference type="GO" id="GO:0006355">
    <property type="term" value="P:regulation of DNA-templated transcription"/>
    <property type="evidence" value="ECO:0007669"/>
    <property type="project" value="InterPro"/>
</dbReference>
<dbReference type="PANTHER" id="PTHR32071">
    <property type="entry name" value="TRANSCRIPTIONAL REGULATORY PROTEIN"/>
    <property type="match status" value="1"/>
</dbReference>
<dbReference type="InterPro" id="IPR002197">
    <property type="entry name" value="HTH_Fis"/>
</dbReference>
<sequence>MIHHNMKNTNILNPEFASLLLESIAEGVFTLDQDGYITSWNPSMKRISGYSPEEAIGQRCTLLGFSNCLGKSCPSGISECEIYKHAVIDGKECSLKHKNGTNIPVLKNARLVKDKKGNTKGIVETITDLTKLHQYRQEAQEASRKLGEIHRFDKIIGKSNAMKNVFSSIKAAAASDATILIQGESGTGKELVAGAVHYNSSRANMPFVIINCSALPETLLESELFGHVKGAFTGADKNRIGRFEEAAGGTLFLDEIGEISPLIQIKLLRVLQEREIERLGESKKRKVDIRIVTATNKDLYQLVVEGKFREDLYYRLKVFPIHMPPLRKRKDDISILANHFIEHLNQKTGKTIKSPSPSAMRILLDYNWPGNVRELENAIEHAFVLCNYEYIDVFDLPVEIRQTEYRPQFSQTNNYSLQKQRKKPDRQELIVLLEECHWNKAEVARRIGYSRAAIWKFMKQMNISNEHSGI</sequence>
<keyword evidence="1" id="KW-0547">Nucleotide-binding</keyword>
<feature type="domain" description="PAS" evidence="7">
    <location>
        <begin position="13"/>
        <end position="58"/>
    </location>
</feature>
<reference evidence="10" key="1">
    <citation type="submission" date="2012-11" db="EMBL/GenBank/DDBJ databases">
        <authorList>
            <person name="Lucero-Rivera Y.E."/>
            <person name="Tovar-Ramirez D."/>
        </authorList>
    </citation>
    <scope>NUCLEOTIDE SEQUENCE [LARGE SCALE GENOMIC DNA]</scope>
    <source>
        <strain evidence="10">Araruama</strain>
    </source>
</reference>
<dbReference type="PROSITE" id="PS50113">
    <property type="entry name" value="PAC"/>
    <property type="match status" value="1"/>
</dbReference>
<dbReference type="Pfam" id="PF02954">
    <property type="entry name" value="HTH_8"/>
    <property type="match status" value="1"/>
</dbReference>
<evidence type="ECO:0000259" key="8">
    <source>
        <dbReference type="PROSITE" id="PS50113"/>
    </source>
</evidence>
<dbReference type="SUPFAM" id="SSF55785">
    <property type="entry name" value="PYP-like sensor domain (PAS domain)"/>
    <property type="match status" value="1"/>
</dbReference>
<dbReference type="Pfam" id="PF13426">
    <property type="entry name" value="PAS_9"/>
    <property type="match status" value="1"/>
</dbReference>
<dbReference type="InterPro" id="IPR003593">
    <property type="entry name" value="AAA+_ATPase"/>
</dbReference>
<evidence type="ECO:0000313" key="10">
    <source>
        <dbReference type="Proteomes" id="UP000189670"/>
    </source>
</evidence>
<dbReference type="CDD" id="cd00009">
    <property type="entry name" value="AAA"/>
    <property type="match status" value="1"/>
</dbReference>
<dbReference type="InterPro" id="IPR025944">
    <property type="entry name" value="Sigma_54_int_dom_CS"/>
</dbReference>
<dbReference type="InterPro" id="IPR009057">
    <property type="entry name" value="Homeodomain-like_sf"/>
</dbReference>
<dbReference type="Gene3D" id="1.10.8.60">
    <property type="match status" value="1"/>
</dbReference>
<dbReference type="PANTHER" id="PTHR32071:SF57">
    <property type="entry name" value="C4-DICARBOXYLATE TRANSPORT TRANSCRIPTIONAL REGULATORY PROTEIN DCTD"/>
    <property type="match status" value="1"/>
</dbReference>
<name>A0A1V1PIC1_9BACT</name>
<evidence type="ECO:0000256" key="1">
    <source>
        <dbReference type="ARBA" id="ARBA00022741"/>
    </source>
</evidence>
<dbReference type="FunFam" id="3.40.50.300:FF:000006">
    <property type="entry name" value="DNA-binding transcriptional regulator NtrC"/>
    <property type="match status" value="1"/>
</dbReference>
<dbReference type="Gene3D" id="3.30.450.20">
    <property type="entry name" value="PAS domain"/>
    <property type="match status" value="1"/>
</dbReference>